<dbReference type="EMBL" id="JAPCHY010000002">
    <property type="protein sequence ID" value="MCW4471571.1"/>
    <property type="molecule type" value="Genomic_DNA"/>
</dbReference>
<feature type="compositionally biased region" description="Polar residues" evidence="1">
    <location>
        <begin position="93"/>
        <end position="102"/>
    </location>
</feature>
<evidence type="ECO:0000313" key="2">
    <source>
        <dbReference type="EMBL" id="MCW4471571.1"/>
    </source>
</evidence>
<protein>
    <recommendedName>
        <fullName evidence="4">Transposase</fullName>
    </recommendedName>
</protein>
<comment type="caution">
    <text evidence="2">The sequence shown here is derived from an EMBL/GenBank/DDBJ whole genome shotgun (WGS) entry which is preliminary data.</text>
</comment>
<name>A0ABT3JSU3_9XANT</name>
<evidence type="ECO:0000256" key="1">
    <source>
        <dbReference type="SAM" id="MobiDB-lite"/>
    </source>
</evidence>
<sequence>MNVAGYRVDLACPRRFHPEPKLRLPKQRVQARLWSGAVHPLRGDTGQTPGIDRLAHLLAACDGCRWRRTIDNQQSATQAASWPRQAHQRVPQARTTQRGNFP</sequence>
<evidence type="ECO:0008006" key="4">
    <source>
        <dbReference type="Google" id="ProtNLM"/>
    </source>
</evidence>
<dbReference type="Proteomes" id="UP001209922">
    <property type="component" value="Unassembled WGS sequence"/>
</dbReference>
<feature type="region of interest" description="Disordered" evidence="1">
    <location>
        <begin position="73"/>
        <end position="102"/>
    </location>
</feature>
<evidence type="ECO:0000313" key="3">
    <source>
        <dbReference type="Proteomes" id="UP001209922"/>
    </source>
</evidence>
<dbReference type="RefSeq" id="WP_265126519.1">
    <property type="nucleotide sequence ID" value="NZ_JAPCHY010000002.1"/>
</dbReference>
<gene>
    <name evidence="2" type="ORF">OK345_03505</name>
</gene>
<accession>A0ABT3JSU3</accession>
<reference evidence="2 3" key="1">
    <citation type="submission" date="2022-10" db="EMBL/GenBank/DDBJ databases">
        <title>Xanthomonas sp. H13-6.</title>
        <authorList>
            <person name="Liu X."/>
            <person name="Deng Z."/>
            <person name="Jiang Y."/>
            <person name="Yu T."/>
            <person name="Ai J."/>
        </authorList>
    </citation>
    <scope>NUCLEOTIDE SEQUENCE [LARGE SCALE GENOMIC DNA]</scope>
    <source>
        <strain evidence="2 3">H13-6</strain>
    </source>
</reference>
<keyword evidence="3" id="KW-1185">Reference proteome</keyword>
<proteinExistence type="predicted"/>
<organism evidence="2 3">
    <name type="scientific">Xanthomonas chitinilytica</name>
    <dbReference type="NCBI Taxonomy" id="2989819"/>
    <lineage>
        <taxon>Bacteria</taxon>
        <taxon>Pseudomonadati</taxon>
        <taxon>Pseudomonadota</taxon>
        <taxon>Gammaproteobacteria</taxon>
        <taxon>Lysobacterales</taxon>
        <taxon>Lysobacteraceae</taxon>
        <taxon>Xanthomonas</taxon>
    </lineage>
</organism>